<comment type="caution">
    <text evidence="4">The sequence shown here is derived from an EMBL/GenBank/DDBJ whole genome shotgun (WGS) entry which is preliminary data.</text>
</comment>
<keyword evidence="3" id="KW-0963">Cytoplasm</keyword>
<dbReference type="PANTHER" id="PTHR38772">
    <property type="match status" value="1"/>
</dbReference>
<accession>A0A6A1TQK8</accession>
<evidence type="ECO:0000256" key="1">
    <source>
        <dbReference type="ARBA" id="ARBA00004496"/>
    </source>
</evidence>
<dbReference type="PANTHER" id="PTHR38772:SF1">
    <property type="entry name" value="NUCLEOID-ASSOCIATED PROTEIN YEJK"/>
    <property type="match status" value="1"/>
</dbReference>
<reference evidence="4 5" key="1">
    <citation type="submission" date="2019-09" db="EMBL/GenBank/DDBJ databases">
        <title>Genome sequencing of Ng87 strain.</title>
        <authorList>
            <person name="Karasev E.S."/>
            <person name="Andronov E."/>
        </authorList>
    </citation>
    <scope>NUCLEOTIDE SEQUENCE [LARGE SCALE GENOMIC DNA]</scope>
    <source>
        <strain evidence="4 5">Ng87</strain>
    </source>
</reference>
<organism evidence="4 5">
    <name type="scientific">Neorhizobium galegae</name>
    <name type="common">Rhizobium galegae</name>
    <dbReference type="NCBI Taxonomy" id="399"/>
    <lineage>
        <taxon>Bacteria</taxon>
        <taxon>Pseudomonadati</taxon>
        <taxon>Pseudomonadota</taxon>
        <taxon>Alphaproteobacteria</taxon>
        <taxon>Hyphomicrobiales</taxon>
        <taxon>Rhizobiaceae</taxon>
        <taxon>Rhizobium/Agrobacterium group</taxon>
        <taxon>Neorhizobium</taxon>
    </lineage>
</organism>
<evidence type="ECO:0000313" key="5">
    <source>
        <dbReference type="Proteomes" id="UP000386575"/>
    </source>
</evidence>
<dbReference type="AlphaFoldDB" id="A0A6A1TQK8"/>
<dbReference type="Proteomes" id="UP000386575">
    <property type="component" value="Unassembled WGS sequence"/>
</dbReference>
<evidence type="ECO:0000313" key="4">
    <source>
        <dbReference type="EMBL" id="KAB1086882.1"/>
    </source>
</evidence>
<sequence length="119" mass="13363">MANIISNVAIHDLQRVDDVYRLIPGNSAIVVTNTVQRLVDELHKLYARRPSKAYGKFAQDVINYPTSIVLKRYLEAQLDFGDLTLTLMNTLQKNAQAKAASTGGHVFFAFFSTKRTSIF</sequence>
<gene>
    <name evidence="4" type="ORF">F4V91_10845</name>
</gene>
<evidence type="ECO:0000256" key="3">
    <source>
        <dbReference type="ARBA" id="ARBA00022490"/>
    </source>
</evidence>
<dbReference type="GO" id="GO:0005737">
    <property type="term" value="C:cytoplasm"/>
    <property type="evidence" value="ECO:0007669"/>
    <property type="project" value="UniProtKB-SubCell"/>
</dbReference>
<dbReference type="Pfam" id="PF04245">
    <property type="entry name" value="NA37"/>
    <property type="match status" value="1"/>
</dbReference>
<comment type="similarity">
    <text evidence="2">Belongs to the YejK family.</text>
</comment>
<dbReference type="EMBL" id="VZUL01000002">
    <property type="protein sequence ID" value="KAB1086882.1"/>
    <property type="molecule type" value="Genomic_DNA"/>
</dbReference>
<dbReference type="GO" id="GO:0009295">
    <property type="term" value="C:nucleoid"/>
    <property type="evidence" value="ECO:0007669"/>
    <property type="project" value="InterPro"/>
</dbReference>
<evidence type="ECO:0000256" key="2">
    <source>
        <dbReference type="ARBA" id="ARBA00009035"/>
    </source>
</evidence>
<name>A0A6A1TQK8_NEOGA</name>
<protein>
    <submittedName>
        <fullName evidence="4">Uncharacterized protein</fullName>
    </submittedName>
</protein>
<proteinExistence type="inferred from homology"/>
<comment type="subcellular location">
    <subcellularLocation>
        <location evidence="1">Cytoplasm</location>
    </subcellularLocation>
</comment>
<dbReference type="InterPro" id="IPR007358">
    <property type="entry name" value="Nucleoid_associated_NdpA"/>
</dbReference>